<evidence type="ECO:0000313" key="2">
    <source>
        <dbReference type="Proteomes" id="UP000644507"/>
    </source>
</evidence>
<reference evidence="1" key="2">
    <citation type="submission" date="2020-09" db="EMBL/GenBank/DDBJ databases">
        <authorList>
            <person name="Sun Q."/>
            <person name="Kim S."/>
        </authorList>
    </citation>
    <scope>NUCLEOTIDE SEQUENCE</scope>
    <source>
        <strain evidence="1">KCTC 12988</strain>
    </source>
</reference>
<keyword evidence="2" id="KW-1185">Reference proteome</keyword>
<comment type="caution">
    <text evidence="1">The sequence shown here is derived from an EMBL/GenBank/DDBJ whole genome shotgun (WGS) entry which is preliminary data.</text>
</comment>
<organism evidence="1 2">
    <name type="scientific">Roseibacillus persicicus</name>
    <dbReference type="NCBI Taxonomy" id="454148"/>
    <lineage>
        <taxon>Bacteria</taxon>
        <taxon>Pseudomonadati</taxon>
        <taxon>Verrucomicrobiota</taxon>
        <taxon>Verrucomicrobiia</taxon>
        <taxon>Verrucomicrobiales</taxon>
        <taxon>Verrucomicrobiaceae</taxon>
        <taxon>Roseibacillus</taxon>
    </lineage>
</organism>
<dbReference type="EMBL" id="BMXI01000010">
    <property type="protein sequence ID" value="GHC57254.1"/>
    <property type="molecule type" value="Genomic_DNA"/>
</dbReference>
<sequence>MPWHTFLARDVGMSEEDVQALEAGRPLTDARLEALRCFTNALVDGRGHVSEEEWSAFVDAGWGHQQALEVVFAVGMKVMSNFTNALAGVPLDEAVK</sequence>
<dbReference type="PANTHER" id="PTHR35446:SF3">
    <property type="entry name" value="CMD DOMAIN-CONTAINING PROTEIN"/>
    <property type="match status" value="1"/>
</dbReference>
<evidence type="ECO:0000313" key="1">
    <source>
        <dbReference type="EMBL" id="GHC57254.1"/>
    </source>
</evidence>
<proteinExistence type="predicted"/>
<dbReference type="SUPFAM" id="SSF69118">
    <property type="entry name" value="AhpD-like"/>
    <property type="match status" value="1"/>
</dbReference>
<accession>A0A918WLS2</accession>
<dbReference type="Gene3D" id="1.20.1290.10">
    <property type="entry name" value="AhpD-like"/>
    <property type="match status" value="1"/>
</dbReference>
<protein>
    <submittedName>
        <fullName evidence="1">Uncharacterized protein</fullName>
    </submittedName>
</protein>
<gene>
    <name evidence="1" type="ORF">GCM10007100_25240</name>
</gene>
<reference evidence="1" key="1">
    <citation type="journal article" date="2014" name="Int. J. Syst. Evol. Microbiol.">
        <title>Complete genome sequence of Corynebacterium casei LMG S-19264T (=DSM 44701T), isolated from a smear-ripened cheese.</title>
        <authorList>
            <consortium name="US DOE Joint Genome Institute (JGI-PGF)"/>
            <person name="Walter F."/>
            <person name="Albersmeier A."/>
            <person name="Kalinowski J."/>
            <person name="Ruckert C."/>
        </authorList>
    </citation>
    <scope>NUCLEOTIDE SEQUENCE</scope>
    <source>
        <strain evidence="1">KCTC 12988</strain>
    </source>
</reference>
<dbReference type="Proteomes" id="UP000644507">
    <property type="component" value="Unassembled WGS sequence"/>
</dbReference>
<dbReference type="AlphaFoldDB" id="A0A918WLS2"/>
<name>A0A918WLS2_9BACT</name>
<dbReference type="InterPro" id="IPR029032">
    <property type="entry name" value="AhpD-like"/>
</dbReference>
<dbReference type="PANTHER" id="PTHR35446">
    <property type="entry name" value="SI:CH211-175M2.5"/>
    <property type="match status" value="1"/>
</dbReference>